<evidence type="ECO:0000313" key="3">
    <source>
        <dbReference type="Proteomes" id="UP000623842"/>
    </source>
</evidence>
<proteinExistence type="predicted"/>
<dbReference type="AlphaFoldDB" id="A0A919EQ21"/>
<evidence type="ECO:0000256" key="1">
    <source>
        <dbReference type="SAM" id="Phobius"/>
    </source>
</evidence>
<keyword evidence="1" id="KW-0472">Membrane</keyword>
<name>A0A919EQ21_9GAMM</name>
<reference evidence="2" key="1">
    <citation type="journal article" date="2014" name="Int. J. Syst. Evol. Microbiol.">
        <title>Complete genome sequence of Corynebacterium casei LMG S-19264T (=DSM 44701T), isolated from a smear-ripened cheese.</title>
        <authorList>
            <consortium name="US DOE Joint Genome Institute (JGI-PGF)"/>
            <person name="Walter F."/>
            <person name="Albersmeier A."/>
            <person name="Kalinowski J."/>
            <person name="Ruckert C."/>
        </authorList>
    </citation>
    <scope>NUCLEOTIDE SEQUENCE</scope>
    <source>
        <strain evidence="2">KCTC 42731</strain>
    </source>
</reference>
<keyword evidence="3" id="KW-1185">Reference proteome</keyword>
<organism evidence="2 3">
    <name type="scientific">Thalassotalea marina</name>
    <dbReference type="NCBI Taxonomy" id="1673741"/>
    <lineage>
        <taxon>Bacteria</taxon>
        <taxon>Pseudomonadati</taxon>
        <taxon>Pseudomonadota</taxon>
        <taxon>Gammaproteobacteria</taxon>
        <taxon>Alteromonadales</taxon>
        <taxon>Colwelliaceae</taxon>
        <taxon>Thalassotalea</taxon>
    </lineage>
</organism>
<dbReference type="Proteomes" id="UP000623842">
    <property type="component" value="Unassembled WGS sequence"/>
</dbReference>
<dbReference type="EMBL" id="BNCK01000013">
    <property type="protein sequence ID" value="GHG06468.1"/>
    <property type="molecule type" value="Genomic_DNA"/>
</dbReference>
<keyword evidence="1" id="KW-1133">Transmembrane helix</keyword>
<keyword evidence="1" id="KW-0812">Transmembrane</keyword>
<evidence type="ECO:0000313" key="2">
    <source>
        <dbReference type="EMBL" id="GHG06468.1"/>
    </source>
</evidence>
<gene>
    <name evidence="2" type="ORF">GCM10017161_40150</name>
</gene>
<comment type="caution">
    <text evidence="2">The sequence shown here is derived from an EMBL/GenBank/DDBJ whole genome shotgun (WGS) entry which is preliminary data.</text>
</comment>
<protein>
    <submittedName>
        <fullName evidence="2">Uncharacterized protein</fullName>
    </submittedName>
</protein>
<sequence length="56" mass="6452">MDKFEKKISENPWLVGFATEFAFLQALAKSRTLQVMVAIAIVFAAIFFTFLVYYPK</sequence>
<feature type="transmembrane region" description="Helical" evidence="1">
    <location>
        <begin position="34"/>
        <end position="54"/>
    </location>
</feature>
<accession>A0A919EQ21</accession>
<reference evidence="2" key="2">
    <citation type="submission" date="2020-09" db="EMBL/GenBank/DDBJ databases">
        <authorList>
            <person name="Sun Q."/>
            <person name="Kim S."/>
        </authorList>
    </citation>
    <scope>NUCLEOTIDE SEQUENCE</scope>
    <source>
        <strain evidence="2">KCTC 42731</strain>
    </source>
</reference>